<organism evidence="1 2">
    <name type="scientific">Fraxinus pennsylvanica</name>
    <dbReference type="NCBI Taxonomy" id="56036"/>
    <lineage>
        <taxon>Eukaryota</taxon>
        <taxon>Viridiplantae</taxon>
        <taxon>Streptophyta</taxon>
        <taxon>Embryophyta</taxon>
        <taxon>Tracheophyta</taxon>
        <taxon>Spermatophyta</taxon>
        <taxon>Magnoliopsida</taxon>
        <taxon>eudicotyledons</taxon>
        <taxon>Gunneridae</taxon>
        <taxon>Pentapetalae</taxon>
        <taxon>asterids</taxon>
        <taxon>lamiids</taxon>
        <taxon>Lamiales</taxon>
        <taxon>Oleaceae</taxon>
        <taxon>Oleeae</taxon>
        <taxon>Fraxinus</taxon>
    </lineage>
</organism>
<name>A0AAD2DU11_9LAMI</name>
<dbReference type="EMBL" id="OU503042">
    <property type="protein sequence ID" value="CAI9764638.1"/>
    <property type="molecule type" value="Genomic_DNA"/>
</dbReference>
<dbReference type="Proteomes" id="UP000834106">
    <property type="component" value="Chromosome 7"/>
</dbReference>
<reference evidence="1" key="1">
    <citation type="submission" date="2023-05" db="EMBL/GenBank/DDBJ databases">
        <authorList>
            <person name="Huff M."/>
        </authorList>
    </citation>
    <scope>NUCLEOTIDE SEQUENCE</scope>
</reference>
<dbReference type="AlphaFoldDB" id="A0AAD2DU11"/>
<accession>A0AAD2DU11</accession>
<protein>
    <submittedName>
        <fullName evidence="1">Uncharacterized protein</fullName>
    </submittedName>
</protein>
<keyword evidence="2" id="KW-1185">Reference proteome</keyword>
<evidence type="ECO:0000313" key="2">
    <source>
        <dbReference type="Proteomes" id="UP000834106"/>
    </source>
</evidence>
<proteinExistence type="predicted"/>
<evidence type="ECO:0000313" key="1">
    <source>
        <dbReference type="EMBL" id="CAI9764638.1"/>
    </source>
</evidence>
<sequence>MDGGDSSEKGTVTCATWIRQLKNAHLVVLGKSSPSSLEIFSFDPKTTSLPPSPKVKFEFEEGVNPVTIAVHPSGDDVVVKRSGFTVDSSFADSQTAVGSKQSVRDRLGSNVDLSLQVNKRTYSSGMWPAGYSFEERCDKDMQNEQWQLGNKSTPI</sequence>
<gene>
    <name evidence="1" type="ORF">FPE_LOCUS12068</name>
</gene>